<reference evidence="14 15" key="1">
    <citation type="submission" date="2016-10" db="EMBL/GenBank/DDBJ databases">
        <authorList>
            <person name="de Groot N.N."/>
        </authorList>
    </citation>
    <scope>NUCLEOTIDE SEQUENCE [LARGE SCALE GENOMIC DNA]</scope>
    <source>
        <strain evidence="14 15">CGMCC 1.10434</strain>
    </source>
</reference>
<dbReference type="GO" id="GO:0005886">
    <property type="term" value="C:plasma membrane"/>
    <property type="evidence" value="ECO:0007669"/>
    <property type="project" value="UniProtKB-SubCell"/>
</dbReference>
<dbReference type="SUPFAM" id="SSF58104">
    <property type="entry name" value="Methyl-accepting chemotaxis protein (MCP) signaling domain"/>
    <property type="match status" value="1"/>
</dbReference>
<keyword evidence="2" id="KW-1003">Cell membrane</keyword>
<dbReference type="GO" id="GO:0007165">
    <property type="term" value="P:signal transduction"/>
    <property type="evidence" value="ECO:0007669"/>
    <property type="project" value="UniProtKB-KW"/>
</dbReference>
<dbReference type="Proteomes" id="UP000199300">
    <property type="component" value="Unassembled WGS sequence"/>
</dbReference>
<dbReference type="RefSeq" id="WP_091498028.1">
    <property type="nucleotide sequence ID" value="NZ_FODJ01000007.1"/>
</dbReference>
<dbReference type="SMART" id="SM00304">
    <property type="entry name" value="HAMP"/>
    <property type="match status" value="1"/>
</dbReference>
<keyword evidence="6 11" id="KW-1133">Transmembrane helix</keyword>
<keyword evidence="15" id="KW-1185">Reference proteome</keyword>
<dbReference type="CDD" id="cd06225">
    <property type="entry name" value="HAMP"/>
    <property type="match status" value="1"/>
</dbReference>
<dbReference type="InterPro" id="IPR033463">
    <property type="entry name" value="sCache_3"/>
</dbReference>
<evidence type="ECO:0000256" key="8">
    <source>
        <dbReference type="ARBA" id="ARBA00023224"/>
    </source>
</evidence>
<dbReference type="InterPro" id="IPR029151">
    <property type="entry name" value="Sensor-like_sf"/>
</dbReference>
<dbReference type="SUPFAM" id="SSF103190">
    <property type="entry name" value="Sensory domain-like"/>
    <property type="match status" value="1"/>
</dbReference>
<dbReference type="PANTHER" id="PTHR32089">
    <property type="entry name" value="METHYL-ACCEPTING CHEMOTAXIS PROTEIN MCPB"/>
    <property type="match status" value="1"/>
</dbReference>
<dbReference type="PANTHER" id="PTHR32089:SF114">
    <property type="entry name" value="METHYL-ACCEPTING CHEMOTAXIS PROTEIN MCPB"/>
    <property type="match status" value="1"/>
</dbReference>
<evidence type="ECO:0000256" key="3">
    <source>
        <dbReference type="ARBA" id="ARBA00022481"/>
    </source>
</evidence>
<feature type="domain" description="HAMP" evidence="13">
    <location>
        <begin position="208"/>
        <end position="260"/>
    </location>
</feature>
<organism evidence="14 15">
    <name type="scientific">Amphibacillus marinus</name>
    <dbReference type="NCBI Taxonomy" id="872970"/>
    <lineage>
        <taxon>Bacteria</taxon>
        <taxon>Bacillati</taxon>
        <taxon>Bacillota</taxon>
        <taxon>Bacilli</taxon>
        <taxon>Bacillales</taxon>
        <taxon>Bacillaceae</taxon>
        <taxon>Amphibacillus</taxon>
    </lineage>
</organism>
<dbReference type="Pfam" id="PF00672">
    <property type="entry name" value="HAMP"/>
    <property type="match status" value="1"/>
</dbReference>
<evidence type="ECO:0000259" key="13">
    <source>
        <dbReference type="PROSITE" id="PS50885"/>
    </source>
</evidence>
<keyword evidence="5 11" id="KW-0812">Transmembrane</keyword>
<evidence type="ECO:0000259" key="12">
    <source>
        <dbReference type="PROSITE" id="PS50111"/>
    </source>
</evidence>
<dbReference type="Gene3D" id="1.10.287.950">
    <property type="entry name" value="Methyl-accepting chemotaxis protein"/>
    <property type="match status" value="1"/>
</dbReference>
<feature type="transmembrane region" description="Helical" evidence="11">
    <location>
        <begin position="184"/>
        <end position="206"/>
    </location>
</feature>
<dbReference type="PROSITE" id="PS50885">
    <property type="entry name" value="HAMP"/>
    <property type="match status" value="1"/>
</dbReference>
<dbReference type="InterPro" id="IPR004089">
    <property type="entry name" value="MCPsignal_dom"/>
</dbReference>
<evidence type="ECO:0000256" key="5">
    <source>
        <dbReference type="ARBA" id="ARBA00022692"/>
    </source>
</evidence>
<evidence type="ECO:0000313" key="14">
    <source>
        <dbReference type="EMBL" id="SEO43667.1"/>
    </source>
</evidence>
<keyword evidence="3" id="KW-0488">Methylation</keyword>
<dbReference type="AlphaFoldDB" id="A0A1H8PPM3"/>
<comment type="subcellular location">
    <subcellularLocation>
        <location evidence="1">Cell membrane</location>
        <topology evidence="1">Multi-pass membrane protein</topology>
    </subcellularLocation>
</comment>
<comment type="similarity">
    <text evidence="9">Belongs to the methyl-accepting chemotaxis (MCP) protein family.</text>
</comment>
<dbReference type="Pfam" id="PF00015">
    <property type="entry name" value="MCPsignal"/>
    <property type="match status" value="1"/>
</dbReference>
<dbReference type="Gene3D" id="1.10.8.500">
    <property type="entry name" value="HAMP domain in histidine kinase"/>
    <property type="match status" value="1"/>
</dbReference>
<feature type="domain" description="Methyl-accepting transducer" evidence="12">
    <location>
        <begin position="279"/>
        <end position="515"/>
    </location>
</feature>
<sequence length="567" mass="62062">MGKHFRFKLGTKIILLFVTVLLLFSIVISLVVSQISIRNIEEMATSKAQGDLLLAYDYIDQAFPGDWEIRNDQLYKGLELMNNNNELVDRLAGFTGNTVTIFQEQTRVATNVLINDQRATGTEVSAEVAQMVLEQGEHYYGKANVAGQNYQTAYMPIIDQAGTIIGIFYMGANQSMINQLLSHFFTQFSIVLVVSLVLAIAIILIFSRKLTRRLNQIGSALNQAGQGQLTLEVNDDGYDEIAQLANDYDKMRQMLAATLDQIQESTGQLAASSEQLAANAEETSSASERITLAAQEVAEIAHVQNDEVTNNQQAVDQITTELDQVSTHVNQMTTDSQHANQRAQNGLEQIGQLTNQLRDMTSAIAEHGRIINGLTTRSQQIGDITQAITTIADQTNLLALNAAIEAARAGEHGKGFAVVANEVRQLAEQSQQSASMITELITAIQHDMKESDQALKQVQHEANTSTQLITTTGEAFQRIMQSIQAISAGINDLNSATKRITIYSKDVQNSFTAMSKTVTDTSHSAQQASDLSEEQFAAMEEVTAASDDLAKLAMELQELIGQFQTSA</sequence>
<gene>
    <name evidence="14" type="ORF">SAMN04488134_107137</name>
</gene>
<evidence type="ECO:0000313" key="15">
    <source>
        <dbReference type="Proteomes" id="UP000199300"/>
    </source>
</evidence>
<dbReference type="Pfam" id="PF17202">
    <property type="entry name" value="sCache_3_3"/>
    <property type="match status" value="1"/>
</dbReference>
<dbReference type="EMBL" id="FODJ01000007">
    <property type="protein sequence ID" value="SEO43667.1"/>
    <property type="molecule type" value="Genomic_DNA"/>
</dbReference>
<evidence type="ECO:0000256" key="11">
    <source>
        <dbReference type="SAM" id="Phobius"/>
    </source>
</evidence>
<proteinExistence type="inferred from homology"/>
<evidence type="ECO:0000256" key="10">
    <source>
        <dbReference type="PROSITE-ProRule" id="PRU00284"/>
    </source>
</evidence>
<dbReference type="OrthoDB" id="9814363at2"/>
<dbReference type="SMART" id="SM00283">
    <property type="entry name" value="MA"/>
    <property type="match status" value="1"/>
</dbReference>
<protein>
    <submittedName>
        <fullName evidence="14">Methyl-accepting chemotaxis protein</fullName>
    </submittedName>
</protein>
<evidence type="ECO:0000256" key="7">
    <source>
        <dbReference type="ARBA" id="ARBA00023136"/>
    </source>
</evidence>
<evidence type="ECO:0000256" key="1">
    <source>
        <dbReference type="ARBA" id="ARBA00004651"/>
    </source>
</evidence>
<keyword evidence="8 10" id="KW-0807">Transducer</keyword>
<name>A0A1H8PPM3_9BACI</name>
<evidence type="ECO:0000256" key="6">
    <source>
        <dbReference type="ARBA" id="ARBA00022989"/>
    </source>
</evidence>
<evidence type="ECO:0000256" key="2">
    <source>
        <dbReference type="ARBA" id="ARBA00022475"/>
    </source>
</evidence>
<keyword evidence="7 11" id="KW-0472">Membrane</keyword>
<evidence type="ECO:0000256" key="4">
    <source>
        <dbReference type="ARBA" id="ARBA00022500"/>
    </source>
</evidence>
<dbReference type="InterPro" id="IPR003660">
    <property type="entry name" value="HAMP_dom"/>
</dbReference>
<dbReference type="GO" id="GO:0006935">
    <property type="term" value="P:chemotaxis"/>
    <property type="evidence" value="ECO:0007669"/>
    <property type="project" value="UniProtKB-KW"/>
</dbReference>
<dbReference type="STRING" id="872970.SAMN04488134_107137"/>
<accession>A0A1H8PPM3</accession>
<dbReference type="PROSITE" id="PS50111">
    <property type="entry name" value="CHEMOTAXIS_TRANSDUC_2"/>
    <property type="match status" value="1"/>
</dbReference>
<keyword evidence="4" id="KW-0145">Chemotaxis</keyword>
<evidence type="ECO:0000256" key="9">
    <source>
        <dbReference type="ARBA" id="ARBA00029447"/>
    </source>
</evidence>